<comment type="caution">
    <text evidence="2">The sequence shown here is derived from an EMBL/GenBank/DDBJ whole genome shotgun (WGS) entry which is preliminary data.</text>
</comment>
<sequence length="206" mass="23014">MLWTLRSLKRVFIQFNEDSPQCVQDAAAVFDEFVKVVFKEKHPLDSSTVKVFGKDDAYCYQSALLILDEVRTADGEKVPLDTIEFYKAKKKDDMIEKCNGGRQVALSNLASFEPPKNLEDGTVLIYSLIVSINGPDCCDVHPLPLMHGQFEVVLGESMDAVDADAGKPDVGNDGGFLRVQSFKASEDEDLRKPKEIASPMRRHLCR</sequence>
<dbReference type="Proteomes" id="UP001224775">
    <property type="component" value="Unassembled WGS sequence"/>
</dbReference>
<dbReference type="EMBL" id="JATAAI010000017">
    <property type="protein sequence ID" value="KAK1739814.1"/>
    <property type="molecule type" value="Genomic_DNA"/>
</dbReference>
<proteinExistence type="predicted"/>
<organism evidence="2 3">
    <name type="scientific">Skeletonema marinoi</name>
    <dbReference type="NCBI Taxonomy" id="267567"/>
    <lineage>
        <taxon>Eukaryota</taxon>
        <taxon>Sar</taxon>
        <taxon>Stramenopiles</taxon>
        <taxon>Ochrophyta</taxon>
        <taxon>Bacillariophyta</taxon>
        <taxon>Coscinodiscophyceae</taxon>
        <taxon>Thalassiosirophycidae</taxon>
        <taxon>Thalassiosirales</taxon>
        <taxon>Skeletonemataceae</taxon>
        <taxon>Skeletonema</taxon>
        <taxon>Skeletonema marinoi-dohrnii complex</taxon>
    </lineage>
</organism>
<name>A0AAD9DBF3_9STRA</name>
<evidence type="ECO:0000256" key="1">
    <source>
        <dbReference type="SAM" id="MobiDB-lite"/>
    </source>
</evidence>
<gene>
    <name evidence="2" type="ORF">QTG54_009573</name>
</gene>
<protein>
    <submittedName>
        <fullName evidence="2">Uncharacterized protein</fullName>
    </submittedName>
</protein>
<accession>A0AAD9DBF3</accession>
<dbReference type="AlphaFoldDB" id="A0AAD9DBF3"/>
<evidence type="ECO:0000313" key="2">
    <source>
        <dbReference type="EMBL" id="KAK1739814.1"/>
    </source>
</evidence>
<reference evidence="2" key="1">
    <citation type="submission" date="2023-06" db="EMBL/GenBank/DDBJ databases">
        <title>Survivors Of The Sea: Transcriptome response of Skeletonema marinoi to long-term dormancy.</title>
        <authorList>
            <person name="Pinder M.I.M."/>
            <person name="Kourtchenko O."/>
            <person name="Robertson E.K."/>
            <person name="Larsson T."/>
            <person name="Maumus F."/>
            <person name="Osuna-Cruz C.M."/>
            <person name="Vancaester E."/>
            <person name="Stenow R."/>
            <person name="Vandepoele K."/>
            <person name="Ploug H."/>
            <person name="Bruchert V."/>
            <person name="Godhe A."/>
            <person name="Topel M."/>
        </authorList>
    </citation>
    <scope>NUCLEOTIDE SEQUENCE</scope>
    <source>
        <strain evidence="2">R05AC</strain>
    </source>
</reference>
<feature type="region of interest" description="Disordered" evidence="1">
    <location>
        <begin position="185"/>
        <end position="206"/>
    </location>
</feature>
<keyword evidence="3" id="KW-1185">Reference proteome</keyword>
<evidence type="ECO:0000313" key="3">
    <source>
        <dbReference type="Proteomes" id="UP001224775"/>
    </source>
</evidence>